<dbReference type="RefSeq" id="XP_001598581.1">
    <property type="nucleotide sequence ID" value="XM_001598531.1"/>
</dbReference>
<dbReference type="InParanoid" id="A7E5U5"/>
<proteinExistence type="predicted"/>
<keyword evidence="3" id="KW-1185">Reference proteome</keyword>
<feature type="compositionally biased region" description="Basic residues" evidence="1">
    <location>
        <begin position="28"/>
        <end position="40"/>
    </location>
</feature>
<dbReference type="GeneID" id="5494459"/>
<evidence type="ECO:0000313" key="3">
    <source>
        <dbReference type="Proteomes" id="UP000001312"/>
    </source>
</evidence>
<protein>
    <submittedName>
        <fullName evidence="2">Uncharacterized protein</fullName>
    </submittedName>
</protein>
<feature type="compositionally biased region" description="Basic and acidic residues" evidence="1">
    <location>
        <begin position="60"/>
        <end position="74"/>
    </location>
</feature>
<evidence type="ECO:0000256" key="1">
    <source>
        <dbReference type="SAM" id="MobiDB-lite"/>
    </source>
</evidence>
<dbReference type="HOGENOM" id="CLU_1950104_0_0_1"/>
<evidence type="ECO:0000313" key="2">
    <source>
        <dbReference type="EMBL" id="EDN91267.1"/>
    </source>
</evidence>
<accession>A7E5U5</accession>
<organism evidence="2 3">
    <name type="scientific">Sclerotinia sclerotiorum (strain ATCC 18683 / 1980 / Ss-1)</name>
    <name type="common">White mold</name>
    <name type="synonym">Whetzelinia sclerotiorum</name>
    <dbReference type="NCBI Taxonomy" id="665079"/>
    <lineage>
        <taxon>Eukaryota</taxon>
        <taxon>Fungi</taxon>
        <taxon>Dikarya</taxon>
        <taxon>Ascomycota</taxon>
        <taxon>Pezizomycotina</taxon>
        <taxon>Leotiomycetes</taxon>
        <taxon>Helotiales</taxon>
        <taxon>Sclerotiniaceae</taxon>
        <taxon>Sclerotinia</taxon>
    </lineage>
</organism>
<dbReference type="EMBL" id="CH476621">
    <property type="protein sequence ID" value="EDN91267.1"/>
    <property type="molecule type" value="Genomic_DNA"/>
</dbReference>
<dbReference type="AlphaFoldDB" id="A7E5U5"/>
<reference evidence="3" key="1">
    <citation type="journal article" date="2011" name="PLoS Genet.">
        <title>Genomic analysis of the necrotrophic fungal pathogens Sclerotinia sclerotiorum and Botrytis cinerea.</title>
        <authorList>
            <person name="Amselem J."/>
            <person name="Cuomo C.A."/>
            <person name="van Kan J.A."/>
            <person name="Viaud M."/>
            <person name="Benito E.P."/>
            <person name="Couloux A."/>
            <person name="Coutinho P.M."/>
            <person name="de Vries R.P."/>
            <person name="Dyer P.S."/>
            <person name="Fillinger S."/>
            <person name="Fournier E."/>
            <person name="Gout L."/>
            <person name="Hahn M."/>
            <person name="Kohn L."/>
            <person name="Lapalu N."/>
            <person name="Plummer K.M."/>
            <person name="Pradier J.M."/>
            <person name="Quevillon E."/>
            <person name="Sharon A."/>
            <person name="Simon A."/>
            <person name="ten Have A."/>
            <person name="Tudzynski B."/>
            <person name="Tudzynski P."/>
            <person name="Wincker P."/>
            <person name="Andrew M."/>
            <person name="Anthouard V."/>
            <person name="Beever R.E."/>
            <person name="Beffa R."/>
            <person name="Benoit I."/>
            <person name="Bouzid O."/>
            <person name="Brault B."/>
            <person name="Chen Z."/>
            <person name="Choquer M."/>
            <person name="Collemare J."/>
            <person name="Cotton P."/>
            <person name="Danchin E.G."/>
            <person name="Da Silva C."/>
            <person name="Gautier A."/>
            <person name="Giraud C."/>
            <person name="Giraud T."/>
            <person name="Gonzalez C."/>
            <person name="Grossetete S."/>
            <person name="Guldener U."/>
            <person name="Henrissat B."/>
            <person name="Howlett B.J."/>
            <person name="Kodira C."/>
            <person name="Kretschmer M."/>
            <person name="Lappartient A."/>
            <person name="Leroch M."/>
            <person name="Levis C."/>
            <person name="Mauceli E."/>
            <person name="Neuveglise C."/>
            <person name="Oeser B."/>
            <person name="Pearson M."/>
            <person name="Poulain J."/>
            <person name="Poussereau N."/>
            <person name="Quesneville H."/>
            <person name="Rascle C."/>
            <person name="Schumacher J."/>
            <person name="Segurens B."/>
            <person name="Sexton A."/>
            <person name="Silva E."/>
            <person name="Sirven C."/>
            <person name="Soanes D.M."/>
            <person name="Talbot N.J."/>
            <person name="Templeton M."/>
            <person name="Yandava C."/>
            <person name="Yarden O."/>
            <person name="Zeng Q."/>
            <person name="Rollins J.A."/>
            <person name="Lebrun M.H."/>
            <person name="Dickman M."/>
        </authorList>
    </citation>
    <scope>NUCLEOTIDE SEQUENCE [LARGE SCALE GENOMIC DNA]</scope>
    <source>
        <strain evidence="3">ATCC 18683 / 1980 / Ss-1</strain>
    </source>
</reference>
<name>A7E5U5_SCLS1</name>
<gene>
    <name evidence="2" type="ORF">SS1G_00670</name>
</gene>
<dbReference type="Proteomes" id="UP000001312">
    <property type="component" value="Unassembled WGS sequence"/>
</dbReference>
<sequence length="129" mass="14890">MILPSHDPNIYNKPVIKKNPKLILKTPVAKKAKGQKKKKKQKEEEVVEEEEKHKHKKSIKKSEETKNPARRALDIKTSPDSISKKIQRRAKDKVLKVLRMSKSGMVERGVMLHSRLNAARSEVVRSMYV</sequence>
<feature type="region of interest" description="Disordered" evidence="1">
    <location>
        <begin position="1"/>
        <end position="87"/>
    </location>
</feature>
<dbReference type="KEGG" id="ssl:SS1G_00670"/>